<feature type="compositionally biased region" description="Acidic residues" evidence="4">
    <location>
        <begin position="211"/>
        <end position="222"/>
    </location>
</feature>
<dbReference type="OrthoDB" id="30195at2759"/>
<dbReference type="Pfam" id="PF04003">
    <property type="entry name" value="Utp12"/>
    <property type="match status" value="1"/>
</dbReference>
<accession>A0A6J3LZM3</accession>
<name>A0A6J3LZM3_9PEZI</name>
<keyword evidence="2" id="KW-0539">Nucleus</keyword>
<comment type="subcellular location">
    <subcellularLocation>
        <location evidence="1">Nucleus</location>
    </subcellularLocation>
</comment>
<feature type="domain" description="Small-subunit processome Utp12" evidence="5">
    <location>
        <begin position="76"/>
        <end position="179"/>
    </location>
</feature>
<evidence type="ECO:0000256" key="3">
    <source>
        <dbReference type="ARBA" id="ARBA00038335"/>
    </source>
</evidence>
<evidence type="ECO:0000256" key="4">
    <source>
        <dbReference type="SAM" id="MobiDB-lite"/>
    </source>
</evidence>
<dbReference type="GO" id="GO:0000462">
    <property type="term" value="P:maturation of SSU-rRNA from tricistronic rRNA transcript (SSU-rRNA, 5.8S rRNA, LSU-rRNA)"/>
    <property type="evidence" value="ECO:0007669"/>
    <property type="project" value="TreeGrafter"/>
</dbReference>
<sequence>TNGEAEDGHGDISMDDAAEPAFGELLLAQNADAIDVTGSADHTRDRQLTNAFGEQNVEGLSSATLGTVLTQALKTNDQERLETCFAVADTERIRATIQRLNFQSATALLQRVSERIFSRPGRAGNLFTWIQWTLVVHGGYLATNEEIMKKIRALNRVVKERARGLAPLLHLKGKIDLLSTQLELRREVHQRTTAMNADDQDHEDGVIYIEGEDDWSDDDDVEGGAQRRRTVAKASRRAREQAGSDDDNDDDDDDDDDDDELRLLTNGEANGTGHGDDDDDDEDGESDEDSEGL</sequence>
<feature type="compositionally biased region" description="Basic residues" evidence="4">
    <location>
        <begin position="226"/>
        <end position="236"/>
    </location>
</feature>
<dbReference type="GeneID" id="54358109"/>
<dbReference type="RefSeq" id="XP_033458139.1">
    <property type="nucleotide sequence ID" value="XM_033600309.1"/>
</dbReference>
<reference evidence="7" key="1">
    <citation type="submission" date="2020-01" db="EMBL/GenBank/DDBJ databases">
        <authorList>
            <consortium name="DOE Joint Genome Institute"/>
            <person name="Haridas S."/>
            <person name="Albert R."/>
            <person name="Binder M."/>
            <person name="Bloem J."/>
            <person name="Labutti K."/>
            <person name="Salamov A."/>
            <person name="Andreopoulos B."/>
            <person name="Baker S.E."/>
            <person name="Barry K."/>
            <person name="Bills G."/>
            <person name="Bluhm B.H."/>
            <person name="Cannon C."/>
            <person name="Castanera R."/>
            <person name="Culley D.E."/>
            <person name="Daum C."/>
            <person name="Ezra D."/>
            <person name="Gonzalez J.B."/>
            <person name="Henrissat B."/>
            <person name="Kuo A."/>
            <person name="Liang C."/>
            <person name="Lipzen A."/>
            <person name="Lutzoni F."/>
            <person name="Magnuson J."/>
            <person name="Mondo S."/>
            <person name="Nolan M."/>
            <person name="Ohm R."/>
            <person name="Pangilinan J."/>
            <person name="Park H.-J."/>
            <person name="Ramirez L."/>
            <person name="Alfaro M."/>
            <person name="Sun H."/>
            <person name="Tritt A."/>
            <person name="Yoshinaga Y."/>
            <person name="Zwiers L.-H."/>
            <person name="Turgeon B.G."/>
            <person name="Goodwin S.B."/>
            <person name="Spatafora J.W."/>
            <person name="Crous P.W."/>
            <person name="Grigoriev I.V."/>
        </authorList>
    </citation>
    <scope>NUCLEOTIDE SEQUENCE</scope>
    <source>
        <strain evidence="7">CBS 342.82</strain>
    </source>
</reference>
<feature type="non-terminal residue" evidence="7">
    <location>
        <position position="293"/>
    </location>
</feature>
<dbReference type="PANTHER" id="PTHR44267:SF1">
    <property type="entry name" value="WD REPEAT-CONTAINING PROTEIN 43"/>
    <property type="match status" value="1"/>
</dbReference>
<evidence type="ECO:0000313" key="7">
    <source>
        <dbReference type="RefSeq" id="XP_033458139.1"/>
    </source>
</evidence>
<dbReference type="Proteomes" id="UP000504637">
    <property type="component" value="Unplaced"/>
</dbReference>
<gene>
    <name evidence="7" type="ORF">K489DRAFT_296108</name>
</gene>
<dbReference type="InterPro" id="IPR052414">
    <property type="entry name" value="U3_snoRNA-assoc_WDR"/>
</dbReference>
<evidence type="ECO:0000313" key="6">
    <source>
        <dbReference type="Proteomes" id="UP000504637"/>
    </source>
</evidence>
<feature type="region of interest" description="Disordered" evidence="4">
    <location>
        <begin position="211"/>
        <end position="293"/>
    </location>
</feature>
<dbReference type="PANTHER" id="PTHR44267">
    <property type="entry name" value="WD REPEAT-CONTAINING PROTEIN 43"/>
    <property type="match status" value="1"/>
</dbReference>
<proteinExistence type="inferred from homology"/>
<feature type="non-terminal residue" evidence="7">
    <location>
        <position position="1"/>
    </location>
</feature>
<organism evidence="7">
    <name type="scientific">Dissoconium aciculare CBS 342.82</name>
    <dbReference type="NCBI Taxonomy" id="1314786"/>
    <lineage>
        <taxon>Eukaryota</taxon>
        <taxon>Fungi</taxon>
        <taxon>Dikarya</taxon>
        <taxon>Ascomycota</taxon>
        <taxon>Pezizomycotina</taxon>
        <taxon>Dothideomycetes</taxon>
        <taxon>Dothideomycetidae</taxon>
        <taxon>Mycosphaerellales</taxon>
        <taxon>Dissoconiaceae</taxon>
        <taxon>Dissoconium</taxon>
    </lineage>
</organism>
<evidence type="ECO:0000256" key="2">
    <source>
        <dbReference type="ARBA" id="ARBA00023242"/>
    </source>
</evidence>
<evidence type="ECO:0000259" key="5">
    <source>
        <dbReference type="Pfam" id="PF04003"/>
    </source>
</evidence>
<dbReference type="InterPro" id="IPR007148">
    <property type="entry name" value="SSU_processome_Utp12"/>
</dbReference>
<dbReference type="AlphaFoldDB" id="A0A6J3LZM3"/>
<reference evidence="7" key="3">
    <citation type="submission" date="2025-08" db="UniProtKB">
        <authorList>
            <consortium name="RefSeq"/>
        </authorList>
    </citation>
    <scope>IDENTIFICATION</scope>
    <source>
        <strain evidence="7">CBS 342.82</strain>
    </source>
</reference>
<dbReference type="GO" id="GO:0005730">
    <property type="term" value="C:nucleolus"/>
    <property type="evidence" value="ECO:0007669"/>
    <property type="project" value="TreeGrafter"/>
</dbReference>
<comment type="similarity">
    <text evidence="3">Belongs to the UTP5 family.</text>
</comment>
<protein>
    <submittedName>
        <fullName evidence="7">NUC189-domain-containing protein</fullName>
    </submittedName>
</protein>
<evidence type="ECO:0000256" key="1">
    <source>
        <dbReference type="ARBA" id="ARBA00004123"/>
    </source>
</evidence>
<keyword evidence="6" id="KW-1185">Reference proteome</keyword>
<reference evidence="7" key="2">
    <citation type="submission" date="2020-04" db="EMBL/GenBank/DDBJ databases">
        <authorList>
            <consortium name="NCBI Genome Project"/>
        </authorList>
    </citation>
    <scope>NUCLEOTIDE SEQUENCE</scope>
    <source>
        <strain evidence="7">CBS 342.82</strain>
    </source>
</reference>
<feature type="compositionally biased region" description="Acidic residues" evidence="4">
    <location>
        <begin position="276"/>
        <end position="293"/>
    </location>
</feature>
<feature type="compositionally biased region" description="Acidic residues" evidence="4">
    <location>
        <begin position="243"/>
        <end position="260"/>
    </location>
</feature>